<name>A0A1I7WLT9_HETBA</name>
<dbReference type="WBParaSite" id="Hba_06098">
    <property type="protein sequence ID" value="Hba_06098"/>
    <property type="gene ID" value="Hba_06098"/>
</dbReference>
<keyword evidence="1" id="KW-0812">Transmembrane</keyword>
<proteinExistence type="predicted"/>
<sequence length="48" mass="5532">MNSLGSVPSPLHFTPRRPPLGHDSTHLFSIDYFLFAFLIIKVIFPTRF</sequence>
<keyword evidence="2" id="KW-1185">Reference proteome</keyword>
<accession>A0A1I7WLT9</accession>
<protein>
    <submittedName>
        <fullName evidence="3">Uncharacterized protein</fullName>
    </submittedName>
</protein>
<dbReference type="Proteomes" id="UP000095283">
    <property type="component" value="Unplaced"/>
</dbReference>
<feature type="transmembrane region" description="Helical" evidence="1">
    <location>
        <begin position="26"/>
        <end position="44"/>
    </location>
</feature>
<dbReference type="AlphaFoldDB" id="A0A1I7WLT9"/>
<organism evidence="2 3">
    <name type="scientific">Heterorhabditis bacteriophora</name>
    <name type="common">Entomopathogenic nematode worm</name>
    <dbReference type="NCBI Taxonomy" id="37862"/>
    <lineage>
        <taxon>Eukaryota</taxon>
        <taxon>Metazoa</taxon>
        <taxon>Ecdysozoa</taxon>
        <taxon>Nematoda</taxon>
        <taxon>Chromadorea</taxon>
        <taxon>Rhabditida</taxon>
        <taxon>Rhabditina</taxon>
        <taxon>Rhabditomorpha</taxon>
        <taxon>Strongyloidea</taxon>
        <taxon>Heterorhabditidae</taxon>
        <taxon>Heterorhabditis</taxon>
    </lineage>
</organism>
<keyword evidence="1" id="KW-1133">Transmembrane helix</keyword>
<evidence type="ECO:0000313" key="2">
    <source>
        <dbReference type="Proteomes" id="UP000095283"/>
    </source>
</evidence>
<reference evidence="3" key="1">
    <citation type="submission" date="2016-11" db="UniProtKB">
        <authorList>
            <consortium name="WormBaseParasite"/>
        </authorList>
    </citation>
    <scope>IDENTIFICATION</scope>
</reference>
<evidence type="ECO:0000313" key="3">
    <source>
        <dbReference type="WBParaSite" id="Hba_06098"/>
    </source>
</evidence>
<keyword evidence="1" id="KW-0472">Membrane</keyword>
<evidence type="ECO:0000256" key="1">
    <source>
        <dbReference type="SAM" id="Phobius"/>
    </source>
</evidence>